<dbReference type="Proteomes" id="UP000585614">
    <property type="component" value="Unassembled WGS sequence"/>
</dbReference>
<dbReference type="PANTHER" id="PTHR23232">
    <property type="entry name" value="KRAB DOMAIN C2H2 ZINC FINGER"/>
    <property type="match status" value="1"/>
</dbReference>
<dbReference type="AlphaFoldDB" id="A0A7J7ULY8"/>
<protein>
    <recommendedName>
        <fullName evidence="2">KRAB domain-containing protein</fullName>
    </recommendedName>
</protein>
<dbReference type="SMART" id="SM00349">
    <property type="entry name" value="KRAB"/>
    <property type="match status" value="1"/>
</dbReference>
<sequence length="104" mass="11762">MLRATWRQESVTLEDVAVYFTQNEWVILDPVQRALYREVMLENYANVASLGGETRTEKEDSTPKKHISKESESHRPTLEGLPGNVPQHHDLGSQPRAAAQSMDS</sequence>
<evidence type="ECO:0000313" key="3">
    <source>
        <dbReference type="EMBL" id="KAF6313776.1"/>
    </source>
</evidence>
<dbReference type="InterPro" id="IPR001909">
    <property type="entry name" value="KRAB"/>
</dbReference>
<proteinExistence type="predicted"/>
<dbReference type="SUPFAM" id="SSF109640">
    <property type="entry name" value="KRAB domain (Kruppel-associated box)"/>
    <property type="match status" value="1"/>
</dbReference>
<evidence type="ECO:0000313" key="4">
    <source>
        <dbReference type="Proteomes" id="UP000585614"/>
    </source>
</evidence>
<feature type="domain" description="KRAB" evidence="2">
    <location>
        <begin position="11"/>
        <end position="95"/>
    </location>
</feature>
<dbReference type="Pfam" id="PF01352">
    <property type="entry name" value="KRAB"/>
    <property type="match status" value="1"/>
</dbReference>
<accession>A0A7J7ULY8</accession>
<feature type="compositionally biased region" description="Basic and acidic residues" evidence="1">
    <location>
        <begin position="54"/>
        <end position="77"/>
    </location>
</feature>
<evidence type="ECO:0000259" key="2">
    <source>
        <dbReference type="PROSITE" id="PS50805"/>
    </source>
</evidence>
<comment type="caution">
    <text evidence="3">The sequence shown here is derived from an EMBL/GenBank/DDBJ whole genome shotgun (WGS) entry which is preliminary data.</text>
</comment>
<dbReference type="GO" id="GO:0006355">
    <property type="term" value="P:regulation of DNA-templated transcription"/>
    <property type="evidence" value="ECO:0007669"/>
    <property type="project" value="InterPro"/>
</dbReference>
<reference evidence="3 4" key="1">
    <citation type="journal article" date="2020" name="Nature">
        <title>Six reference-quality genomes reveal evolution of bat adaptations.</title>
        <authorList>
            <person name="Jebb D."/>
            <person name="Huang Z."/>
            <person name="Pippel M."/>
            <person name="Hughes G.M."/>
            <person name="Lavrichenko K."/>
            <person name="Devanna P."/>
            <person name="Winkler S."/>
            <person name="Jermiin L.S."/>
            <person name="Skirmuntt E.C."/>
            <person name="Katzourakis A."/>
            <person name="Burkitt-Gray L."/>
            <person name="Ray D.A."/>
            <person name="Sullivan K.A.M."/>
            <person name="Roscito J.G."/>
            <person name="Kirilenko B.M."/>
            <person name="Davalos L.M."/>
            <person name="Corthals A.P."/>
            <person name="Power M.L."/>
            <person name="Jones G."/>
            <person name="Ransome R.D."/>
            <person name="Dechmann D.K.N."/>
            <person name="Locatelli A.G."/>
            <person name="Puechmaille S.J."/>
            <person name="Fedrigo O."/>
            <person name="Jarvis E.D."/>
            <person name="Hiller M."/>
            <person name="Vernes S.C."/>
            <person name="Myers E.W."/>
            <person name="Teeling E.C."/>
        </authorList>
    </citation>
    <scope>NUCLEOTIDE SEQUENCE [LARGE SCALE GENOMIC DNA]</scope>
    <source>
        <strain evidence="3">MRhiFer1</strain>
        <tissue evidence="3">Lung</tissue>
    </source>
</reference>
<dbReference type="PANTHER" id="PTHR23232:SF142">
    <property type="entry name" value="GASTRULA ZINC FINGER PROTEIN XLCGF57.1-LIKE-RELATED"/>
    <property type="match status" value="1"/>
</dbReference>
<dbReference type="InterPro" id="IPR036051">
    <property type="entry name" value="KRAB_dom_sf"/>
</dbReference>
<dbReference type="InterPro" id="IPR050169">
    <property type="entry name" value="Krueppel_C2H2_ZnF"/>
</dbReference>
<dbReference type="Gene3D" id="6.10.140.140">
    <property type="match status" value="1"/>
</dbReference>
<evidence type="ECO:0000256" key="1">
    <source>
        <dbReference type="SAM" id="MobiDB-lite"/>
    </source>
</evidence>
<name>A0A7J7ULY8_RHIFE</name>
<gene>
    <name evidence="3" type="ORF">mRhiFer1_018908</name>
</gene>
<feature type="region of interest" description="Disordered" evidence="1">
    <location>
        <begin position="48"/>
        <end position="104"/>
    </location>
</feature>
<dbReference type="CDD" id="cd07765">
    <property type="entry name" value="KRAB_A-box"/>
    <property type="match status" value="1"/>
</dbReference>
<organism evidence="3 4">
    <name type="scientific">Rhinolophus ferrumequinum</name>
    <name type="common">Greater horseshoe bat</name>
    <dbReference type="NCBI Taxonomy" id="59479"/>
    <lineage>
        <taxon>Eukaryota</taxon>
        <taxon>Metazoa</taxon>
        <taxon>Chordata</taxon>
        <taxon>Craniata</taxon>
        <taxon>Vertebrata</taxon>
        <taxon>Euteleostomi</taxon>
        <taxon>Mammalia</taxon>
        <taxon>Eutheria</taxon>
        <taxon>Laurasiatheria</taxon>
        <taxon>Chiroptera</taxon>
        <taxon>Yinpterochiroptera</taxon>
        <taxon>Rhinolophoidea</taxon>
        <taxon>Rhinolophidae</taxon>
        <taxon>Rhinolophinae</taxon>
        <taxon>Rhinolophus</taxon>
    </lineage>
</organism>
<dbReference type="EMBL" id="JACAGC010000016">
    <property type="protein sequence ID" value="KAF6313776.1"/>
    <property type="molecule type" value="Genomic_DNA"/>
</dbReference>
<dbReference type="PROSITE" id="PS50805">
    <property type="entry name" value="KRAB"/>
    <property type="match status" value="1"/>
</dbReference>